<protein>
    <submittedName>
        <fullName evidence="2">Uncharacterized protein</fullName>
    </submittedName>
</protein>
<dbReference type="EMBL" id="KN838605">
    <property type="protein sequence ID" value="KIK01515.1"/>
    <property type="molecule type" value="Genomic_DNA"/>
</dbReference>
<sequence>MPYATNIPHLLMVTMSCPAQVPCHQPQKGNDPPTSSTRGDGNDVARQRMCHFI</sequence>
<evidence type="ECO:0000313" key="2">
    <source>
        <dbReference type="EMBL" id="KIK01515.1"/>
    </source>
</evidence>
<evidence type="ECO:0000256" key="1">
    <source>
        <dbReference type="SAM" id="MobiDB-lite"/>
    </source>
</evidence>
<proteinExistence type="predicted"/>
<dbReference type="Proteomes" id="UP000054477">
    <property type="component" value="Unassembled WGS sequence"/>
</dbReference>
<dbReference type="HOGENOM" id="CLU_3069058_0_0_1"/>
<feature type="region of interest" description="Disordered" evidence="1">
    <location>
        <begin position="21"/>
        <end position="46"/>
    </location>
</feature>
<accession>A0A0C9WS40</accession>
<name>A0A0C9WS40_9AGAR</name>
<gene>
    <name evidence="2" type="ORF">K443DRAFT_6811</name>
</gene>
<dbReference type="AlphaFoldDB" id="A0A0C9WS40"/>
<reference evidence="2 3" key="1">
    <citation type="submission" date="2014-04" db="EMBL/GenBank/DDBJ databases">
        <authorList>
            <consortium name="DOE Joint Genome Institute"/>
            <person name="Kuo A."/>
            <person name="Kohler A."/>
            <person name="Nagy L.G."/>
            <person name="Floudas D."/>
            <person name="Copeland A."/>
            <person name="Barry K.W."/>
            <person name="Cichocki N."/>
            <person name="Veneault-Fourrey C."/>
            <person name="LaButti K."/>
            <person name="Lindquist E.A."/>
            <person name="Lipzen A."/>
            <person name="Lundell T."/>
            <person name="Morin E."/>
            <person name="Murat C."/>
            <person name="Sun H."/>
            <person name="Tunlid A."/>
            <person name="Henrissat B."/>
            <person name="Grigoriev I.V."/>
            <person name="Hibbett D.S."/>
            <person name="Martin F."/>
            <person name="Nordberg H.P."/>
            <person name="Cantor M.N."/>
            <person name="Hua S.X."/>
        </authorList>
    </citation>
    <scope>NUCLEOTIDE SEQUENCE [LARGE SCALE GENOMIC DNA]</scope>
    <source>
        <strain evidence="2 3">LaAM-08-1</strain>
    </source>
</reference>
<evidence type="ECO:0000313" key="3">
    <source>
        <dbReference type="Proteomes" id="UP000054477"/>
    </source>
</evidence>
<reference evidence="3" key="2">
    <citation type="submission" date="2015-01" db="EMBL/GenBank/DDBJ databases">
        <title>Evolutionary Origins and Diversification of the Mycorrhizal Mutualists.</title>
        <authorList>
            <consortium name="DOE Joint Genome Institute"/>
            <consortium name="Mycorrhizal Genomics Consortium"/>
            <person name="Kohler A."/>
            <person name="Kuo A."/>
            <person name="Nagy L.G."/>
            <person name="Floudas D."/>
            <person name="Copeland A."/>
            <person name="Barry K.W."/>
            <person name="Cichocki N."/>
            <person name="Veneault-Fourrey C."/>
            <person name="LaButti K."/>
            <person name="Lindquist E.A."/>
            <person name="Lipzen A."/>
            <person name="Lundell T."/>
            <person name="Morin E."/>
            <person name="Murat C."/>
            <person name="Riley R."/>
            <person name="Ohm R."/>
            <person name="Sun H."/>
            <person name="Tunlid A."/>
            <person name="Henrissat B."/>
            <person name="Grigoriev I.V."/>
            <person name="Hibbett D.S."/>
            <person name="Martin F."/>
        </authorList>
    </citation>
    <scope>NUCLEOTIDE SEQUENCE [LARGE SCALE GENOMIC DNA]</scope>
    <source>
        <strain evidence="3">LaAM-08-1</strain>
    </source>
</reference>
<keyword evidence="3" id="KW-1185">Reference proteome</keyword>
<organism evidence="2 3">
    <name type="scientific">Laccaria amethystina LaAM-08-1</name>
    <dbReference type="NCBI Taxonomy" id="1095629"/>
    <lineage>
        <taxon>Eukaryota</taxon>
        <taxon>Fungi</taxon>
        <taxon>Dikarya</taxon>
        <taxon>Basidiomycota</taxon>
        <taxon>Agaricomycotina</taxon>
        <taxon>Agaricomycetes</taxon>
        <taxon>Agaricomycetidae</taxon>
        <taxon>Agaricales</taxon>
        <taxon>Agaricineae</taxon>
        <taxon>Hydnangiaceae</taxon>
        <taxon>Laccaria</taxon>
    </lineage>
</organism>